<dbReference type="AlphaFoldDB" id="A0A7W5FAH6"/>
<sequence>MQKVTGDQVELSSFGIEGAGVDLPPGVRSATPDSSACRCARASPFAEKSAPVTVHPWCASQITSPPSPQPTSSAVPGVSAETSATS</sequence>
<reference evidence="2 3" key="1">
    <citation type="submission" date="2020-08" db="EMBL/GenBank/DDBJ databases">
        <title>Genomic Encyclopedia of Type Strains, Phase III (KMG-III): the genomes of soil and plant-associated and newly described type strains.</title>
        <authorList>
            <person name="Whitman W."/>
        </authorList>
    </citation>
    <scope>NUCLEOTIDE SEQUENCE [LARGE SCALE GENOMIC DNA]</scope>
    <source>
        <strain evidence="2 3">CECT 3302</strain>
    </source>
</reference>
<evidence type="ECO:0000313" key="3">
    <source>
        <dbReference type="Proteomes" id="UP000577707"/>
    </source>
</evidence>
<organism evidence="2 3">
    <name type="scientific">Nocardioides albus</name>
    <dbReference type="NCBI Taxonomy" id="1841"/>
    <lineage>
        <taxon>Bacteria</taxon>
        <taxon>Bacillati</taxon>
        <taxon>Actinomycetota</taxon>
        <taxon>Actinomycetes</taxon>
        <taxon>Propionibacteriales</taxon>
        <taxon>Nocardioidaceae</taxon>
        <taxon>Nocardioides</taxon>
    </lineage>
</organism>
<keyword evidence="3" id="KW-1185">Reference proteome</keyword>
<feature type="region of interest" description="Disordered" evidence="1">
    <location>
        <begin position="1"/>
        <end position="35"/>
    </location>
</feature>
<evidence type="ECO:0000256" key="1">
    <source>
        <dbReference type="SAM" id="MobiDB-lite"/>
    </source>
</evidence>
<accession>A0A7W5FAH6</accession>
<name>A0A7W5FAH6_9ACTN</name>
<protein>
    <submittedName>
        <fullName evidence="2">Uncharacterized protein</fullName>
    </submittedName>
</protein>
<comment type="caution">
    <text evidence="2">The sequence shown here is derived from an EMBL/GenBank/DDBJ whole genome shotgun (WGS) entry which is preliminary data.</text>
</comment>
<dbReference type="Proteomes" id="UP000577707">
    <property type="component" value="Unassembled WGS sequence"/>
</dbReference>
<dbReference type="EMBL" id="JACHXG010000009">
    <property type="protein sequence ID" value="MBB3091180.1"/>
    <property type="molecule type" value="Genomic_DNA"/>
</dbReference>
<proteinExistence type="predicted"/>
<evidence type="ECO:0000313" key="2">
    <source>
        <dbReference type="EMBL" id="MBB3091180.1"/>
    </source>
</evidence>
<feature type="compositionally biased region" description="Low complexity" evidence="1">
    <location>
        <begin position="59"/>
        <end position="76"/>
    </location>
</feature>
<gene>
    <name evidence="2" type="ORF">FHS12_004145</name>
</gene>
<feature type="region of interest" description="Disordered" evidence="1">
    <location>
        <begin position="59"/>
        <end position="86"/>
    </location>
</feature>